<dbReference type="EMBL" id="QEWP01000012">
    <property type="protein sequence ID" value="PWD98602.1"/>
    <property type="molecule type" value="Genomic_DNA"/>
</dbReference>
<evidence type="ECO:0000313" key="5">
    <source>
        <dbReference type="Proteomes" id="UP000244956"/>
    </source>
</evidence>
<dbReference type="Pfam" id="PF03629">
    <property type="entry name" value="SASA"/>
    <property type="match status" value="2"/>
</dbReference>
<keyword evidence="2" id="KW-0732">Signal</keyword>
<dbReference type="GO" id="GO:0005975">
    <property type="term" value="P:carbohydrate metabolic process"/>
    <property type="evidence" value="ECO:0007669"/>
    <property type="project" value="TreeGrafter"/>
</dbReference>
<dbReference type="InterPro" id="IPR005181">
    <property type="entry name" value="SASA"/>
</dbReference>
<dbReference type="Proteomes" id="UP000244956">
    <property type="component" value="Unassembled WGS sequence"/>
</dbReference>
<dbReference type="Gene3D" id="3.40.50.1110">
    <property type="entry name" value="SGNH hydrolase"/>
    <property type="match status" value="2"/>
</dbReference>
<comment type="caution">
    <text evidence="4">The sequence shown here is derived from an EMBL/GenBank/DDBJ whole genome shotgun (WGS) entry which is preliminary data.</text>
</comment>
<dbReference type="SUPFAM" id="SSF49785">
    <property type="entry name" value="Galactose-binding domain-like"/>
    <property type="match status" value="1"/>
</dbReference>
<feature type="domain" description="Sialate O-acetylesterase" evidence="3">
    <location>
        <begin position="112"/>
        <end position="237"/>
    </location>
</feature>
<reference evidence="4 5" key="1">
    <citation type="submission" date="2018-05" db="EMBL/GenBank/DDBJ databases">
        <title>Marinilabilia rubrum sp. nov., isolated from saltern sediment.</title>
        <authorList>
            <person name="Zhang R."/>
        </authorList>
    </citation>
    <scope>NUCLEOTIDE SEQUENCE [LARGE SCALE GENOMIC DNA]</scope>
    <source>
        <strain evidence="4 5">WTE16</strain>
    </source>
</reference>
<keyword evidence="5" id="KW-1185">Reference proteome</keyword>
<sequence>MKLTLSYKLFALFFMAAFLFNGCKQKSKIEVPSIFSDNLVLQQNTDVTMWGKATPGTTVNAKGDWGETASTEAGKDSLWQLNLPTSKAGGPYKLILSTADSTIQINNVMLGEVWLASGQSNMEMPLTGWPPNDTILNSAATIAESENPDIRMFTVSRNMAAEPMSDVSGFWAIASPQTSGRFSATAYHFAKKINKELDIPVGIIHSSWGGTPIESWISNKTLASSKDFEDITKNLKNLAPEIKAYDQWLGKLQHVSILSSEEKPNPFENLDLFDDYCSAPETSTQDWPVMFLPTTFEQSDIGEFDGAAWFRKEIMIPESWEDKDLILSLGPIDDMDVAYFNGKKIGGTEVAGFWQKVRYYTVPASEVKAGPASLAVKVIDTQGGGGIYGDSEQLKIYPEGNKNQSIDLKGKWHYKVVAQITGDQLYLFNPETNVYDTRPELSMALNSHTPTVLYNAMIAPLTSFTIKGSIWYQGETNVGRASQYIELMDLLISDWRKQFNNPEMPFYFVQLAPWNYDNIEGRSSAWLREAQRRSMEITNAGMAVTLDIGNVDNIHPANKEDVGKRLALWALAKNYEKKDLVYSGPFPQKTEQSNGKIVISFSHAENGLKLKSGVKNQFEIAGKDGNFVPAKVKINGNTIEVYSPKVSQPANVRYGFKNGAEASLFNKSGLPAPSFSTEEEINQ</sequence>
<gene>
    <name evidence="4" type="ORF">DDZ16_14145</name>
</gene>
<organism evidence="4 5">
    <name type="scientific">Marinilabilia rubra</name>
    <dbReference type="NCBI Taxonomy" id="2162893"/>
    <lineage>
        <taxon>Bacteria</taxon>
        <taxon>Pseudomonadati</taxon>
        <taxon>Bacteroidota</taxon>
        <taxon>Bacteroidia</taxon>
        <taxon>Marinilabiliales</taxon>
        <taxon>Marinilabiliaceae</taxon>
        <taxon>Marinilabilia</taxon>
    </lineage>
</organism>
<feature type="signal peptide" evidence="2">
    <location>
        <begin position="1"/>
        <end position="16"/>
    </location>
</feature>
<dbReference type="GO" id="GO:0001681">
    <property type="term" value="F:sialate O-acetylesterase activity"/>
    <property type="evidence" value="ECO:0007669"/>
    <property type="project" value="InterPro"/>
</dbReference>
<dbReference type="OrthoDB" id="9816001at2"/>
<protein>
    <submittedName>
        <fullName evidence="4">Glycosyl hydrolase family 2</fullName>
    </submittedName>
</protein>
<dbReference type="SUPFAM" id="SSF52266">
    <property type="entry name" value="SGNH hydrolase"/>
    <property type="match status" value="1"/>
</dbReference>
<dbReference type="PANTHER" id="PTHR22901:SF0">
    <property type="entry name" value="SIALATE O-ACETYLESTERASE"/>
    <property type="match status" value="1"/>
</dbReference>
<dbReference type="InterPro" id="IPR036514">
    <property type="entry name" value="SGNH_hydro_sf"/>
</dbReference>
<feature type="chain" id="PRO_5015743590" evidence="2">
    <location>
        <begin position="17"/>
        <end position="683"/>
    </location>
</feature>
<feature type="domain" description="Sialate O-acetylesterase" evidence="3">
    <location>
        <begin position="452"/>
        <end position="567"/>
    </location>
</feature>
<dbReference type="AlphaFoldDB" id="A0A2U2B6D4"/>
<accession>A0A2U2B6D4</accession>
<dbReference type="PANTHER" id="PTHR22901">
    <property type="entry name" value="SIALATE O-ACETYLESTERASE"/>
    <property type="match status" value="1"/>
</dbReference>
<evidence type="ECO:0000259" key="3">
    <source>
        <dbReference type="Pfam" id="PF03629"/>
    </source>
</evidence>
<proteinExistence type="predicted"/>
<keyword evidence="1 4" id="KW-0378">Hydrolase</keyword>
<dbReference type="Gene3D" id="2.60.120.260">
    <property type="entry name" value="Galactose-binding domain-like"/>
    <property type="match status" value="1"/>
</dbReference>
<evidence type="ECO:0000256" key="2">
    <source>
        <dbReference type="SAM" id="SignalP"/>
    </source>
</evidence>
<evidence type="ECO:0000313" key="4">
    <source>
        <dbReference type="EMBL" id="PWD98602.1"/>
    </source>
</evidence>
<evidence type="ECO:0000256" key="1">
    <source>
        <dbReference type="ARBA" id="ARBA00022801"/>
    </source>
</evidence>
<dbReference type="RefSeq" id="WP_109265136.1">
    <property type="nucleotide sequence ID" value="NZ_QEWP01000012.1"/>
</dbReference>
<name>A0A2U2B6D4_9BACT</name>
<dbReference type="InterPro" id="IPR008979">
    <property type="entry name" value="Galactose-bd-like_sf"/>
</dbReference>
<dbReference type="InterPro" id="IPR039329">
    <property type="entry name" value="SIAE"/>
</dbReference>